<dbReference type="SMART" id="SM00984">
    <property type="entry name" value="UDPG_MGDP_dh_C"/>
    <property type="match status" value="1"/>
</dbReference>
<keyword evidence="6 8" id="KW-0520">NAD</keyword>
<dbReference type="STRING" id="32264.T1KFT4"/>
<feature type="binding site" evidence="10">
    <location>
        <begin position="276"/>
        <end position="279"/>
    </location>
    <ligand>
        <name>NAD(+)</name>
        <dbReference type="ChEBI" id="CHEBI:57540"/>
    </ligand>
</feature>
<gene>
    <name evidence="12" type="primary">107363405</name>
</gene>
<evidence type="ECO:0000256" key="6">
    <source>
        <dbReference type="ARBA" id="ARBA00023027"/>
    </source>
</evidence>
<feature type="active site" description="Nucleophile" evidence="9">
    <location>
        <position position="276"/>
    </location>
</feature>
<dbReference type="InterPro" id="IPR008927">
    <property type="entry name" value="6-PGluconate_DH-like_C_sf"/>
</dbReference>
<dbReference type="InterPro" id="IPR036220">
    <property type="entry name" value="UDP-Glc/GDP-Man_DH_C_sf"/>
</dbReference>
<comment type="function">
    <text evidence="8">Involved in the biosynthesis of glycosaminoglycans; hyaluronan, chondroitin sulfate, and heparan sulfate.</text>
</comment>
<evidence type="ECO:0000256" key="3">
    <source>
        <dbReference type="ARBA" id="ARBA00012954"/>
    </source>
</evidence>
<dbReference type="Proteomes" id="UP000015104">
    <property type="component" value="Unassembled WGS sequence"/>
</dbReference>
<evidence type="ECO:0000256" key="4">
    <source>
        <dbReference type="ARBA" id="ARBA00015132"/>
    </source>
</evidence>
<dbReference type="FunFam" id="1.20.5.100:FF:000001">
    <property type="entry name" value="UDP-glucose 6-dehydrogenase"/>
    <property type="match status" value="1"/>
</dbReference>
<dbReference type="GO" id="GO:0003979">
    <property type="term" value="F:UDP-glucose 6-dehydrogenase activity"/>
    <property type="evidence" value="ECO:0007669"/>
    <property type="project" value="UniProtKB-EC"/>
</dbReference>
<dbReference type="UniPathway" id="UPA00038">
    <property type="reaction ID" value="UER00491"/>
</dbReference>
<organism evidence="12 13">
    <name type="scientific">Tetranychus urticae</name>
    <name type="common">Two-spotted spider mite</name>
    <dbReference type="NCBI Taxonomy" id="32264"/>
    <lineage>
        <taxon>Eukaryota</taxon>
        <taxon>Metazoa</taxon>
        <taxon>Ecdysozoa</taxon>
        <taxon>Arthropoda</taxon>
        <taxon>Chelicerata</taxon>
        <taxon>Arachnida</taxon>
        <taxon>Acari</taxon>
        <taxon>Acariformes</taxon>
        <taxon>Trombidiformes</taxon>
        <taxon>Prostigmata</taxon>
        <taxon>Eleutherengona</taxon>
        <taxon>Raphignathae</taxon>
        <taxon>Tetranychoidea</taxon>
        <taxon>Tetranychidae</taxon>
        <taxon>Tetranychus</taxon>
    </lineage>
</organism>
<dbReference type="Pfam" id="PF03721">
    <property type="entry name" value="UDPG_MGDP_dh_N"/>
    <property type="match status" value="1"/>
</dbReference>
<evidence type="ECO:0000313" key="13">
    <source>
        <dbReference type="Proteomes" id="UP000015104"/>
    </source>
</evidence>
<reference evidence="12" key="2">
    <citation type="submission" date="2015-06" db="UniProtKB">
        <authorList>
            <consortium name="EnsemblMetazoa"/>
        </authorList>
    </citation>
    <scope>IDENTIFICATION</scope>
</reference>
<dbReference type="EC" id="1.1.1.22" evidence="3 8"/>
<comment type="catalytic activity">
    <reaction evidence="7 8">
        <text>UDP-alpha-D-glucose + 2 NAD(+) + H2O = UDP-alpha-D-glucuronate + 2 NADH + 3 H(+)</text>
        <dbReference type="Rhea" id="RHEA:23596"/>
        <dbReference type="ChEBI" id="CHEBI:15377"/>
        <dbReference type="ChEBI" id="CHEBI:15378"/>
        <dbReference type="ChEBI" id="CHEBI:57540"/>
        <dbReference type="ChEBI" id="CHEBI:57945"/>
        <dbReference type="ChEBI" id="CHEBI:58052"/>
        <dbReference type="ChEBI" id="CHEBI:58885"/>
        <dbReference type="EC" id="1.1.1.22"/>
    </reaction>
</comment>
<dbReference type="Pfam" id="PF03720">
    <property type="entry name" value="UDPG_MGDP_dh_C"/>
    <property type="match status" value="1"/>
</dbReference>
<dbReference type="GO" id="GO:0051287">
    <property type="term" value="F:NAD binding"/>
    <property type="evidence" value="ECO:0007669"/>
    <property type="project" value="InterPro"/>
</dbReference>
<dbReference type="InterPro" id="IPR028356">
    <property type="entry name" value="UDPglc_DH_euk"/>
</dbReference>
<feature type="binding site" evidence="10">
    <location>
        <position position="165"/>
    </location>
    <ligand>
        <name>NAD(+)</name>
        <dbReference type="ChEBI" id="CHEBI:57540"/>
    </ligand>
</feature>
<protein>
    <recommendedName>
        <fullName evidence="4 8">UDP-glucose 6-dehydrogenase</fullName>
        <ecNumber evidence="3 8">1.1.1.22</ecNumber>
    </recommendedName>
</protein>
<dbReference type="GO" id="GO:0005634">
    <property type="term" value="C:nucleus"/>
    <property type="evidence" value="ECO:0007669"/>
    <property type="project" value="TreeGrafter"/>
</dbReference>
<dbReference type="PIRSF" id="PIRSF500133">
    <property type="entry name" value="UDPglc_DH_euk"/>
    <property type="match status" value="1"/>
</dbReference>
<dbReference type="OMA" id="CFIAVGT"/>
<dbReference type="KEGG" id="tut:107363405"/>
<dbReference type="GO" id="GO:0006065">
    <property type="term" value="P:UDP-glucuronate biosynthetic process"/>
    <property type="evidence" value="ECO:0007669"/>
    <property type="project" value="UniProtKB-UniPathway"/>
</dbReference>
<dbReference type="InterPro" id="IPR017476">
    <property type="entry name" value="UDP-Glc/GDP-Man"/>
</dbReference>
<evidence type="ECO:0000256" key="8">
    <source>
        <dbReference type="PIRNR" id="PIRNR000124"/>
    </source>
</evidence>
<feature type="binding site" evidence="10">
    <location>
        <begin position="130"/>
        <end position="131"/>
    </location>
    <ligand>
        <name>NAD(+)</name>
        <dbReference type="ChEBI" id="CHEBI:57540"/>
    </ligand>
</feature>
<dbReference type="Gene3D" id="3.40.50.720">
    <property type="entry name" value="NAD(P)-binding Rossmann-like Domain"/>
    <property type="match status" value="2"/>
</dbReference>
<evidence type="ECO:0000259" key="11">
    <source>
        <dbReference type="SMART" id="SM00984"/>
    </source>
</evidence>
<feature type="binding site" evidence="10">
    <location>
        <begin position="11"/>
        <end position="16"/>
    </location>
    <ligand>
        <name>NAD(+)</name>
        <dbReference type="ChEBI" id="CHEBI:57540"/>
    </ligand>
</feature>
<name>T1KFT4_TETUR</name>
<dbReference type="EnsemblMetazoa" id="tetur10g04290.1">
    <property type="protein sequence ID" value="tetur10g04290.1"/>
    <property type="gene ID" value="tetur10g04290"/>
</dbReference>
<dbReference type="GO" id="GO:0006024">
    <property type="term" value="P:glycosaminoglycan biosynthetic process"/>
    <property type="evidence" value="ECO:0007669"/>
    <property type="project" value="TreeGrafter"/>
</dbReference>
<dbReference type="SUPFAM" id="SSF52413">
    <property type="entry name" value="UDP-glucose/GDP-mannose dehydrogenase C-terminal domain"/>
    <property type="match status" value="1"/>
</dbReference>
<dbReference type="EMBL" id="CAEY01000038">
    <property type="status" value="NOT_ANNOTATED_CDS"/>
    <property type="molecule type" value="Genomic_DNA"/>
</dbReference>
<comment type="similarity">
    <text evidence="2 8">Belongs to the UDP-glucose/GDP-mannose dehydrogenase family.</text>
</comment>
<evidence type="ECO:0000313" key="12">
    <source>
        <dbReference type="EnsemblMetazoa" id="tetur10g04290.1"/>
    </source>
</evidence>
<feature type="domain" description="UDP-glucose/GDP-mannose dehydrogenase C-terminal" evidence="11">
    <location>
        <begin position="332"/>
        <end position="447"/>
    </location>
</feature>
<feature type="binding site" evidence="10">
    <location>
        <position position="41"/>
    </location>
    <ligand>
        <name>NAD(+)</name>
        <dbReference type="ChEBI" id="CHEBI:57540"/>
    </ligand>
</feature>
<proteinExistence type="inferred from homology"/>
<dbReference type="AlphaFoldDB" id="T1KFT4"/>
<dbReference type="PIRSF" id="PIRSF000124">
    <property type="entry name" value="UDPglc_GDPman_dh"/>
    <property type="match status" value="1"/>
</dbReference>
<dbReference type="OrthoDB" id="5059218at2759"/>
<dbReference type="SUPFAM" id="SSF51735">
    <property type="entry name" value="NAD(P)-binding Rossmann-fold domains"/>
    <property type="match status" value="1"/>
</dbReference>
<dbReference type="eggNOG" id="KOG2666">
    <property type="taxonomic scope" value="Eukaryota"/>
</dbReference>
<keyword evidence="5 8" id="KW-0560">Oxidoreductase</keyword>
<dbReference type="SUPFAM" id="SSF48179">
    <property type="entry name" value="6-phosphogluconate dehydrogenase C-terminal domain-like"/>
    <property type="match status" value="1"/>
</dbReference>
<dbReference type="FunFam" id="3.40.50.720:FF:000032">
    <property type="entry name" value="UDP-glucose 6-dehydrogenase"/>
    <property type="match status" value="1"/>
</dbReference>
<dbReference type="Pfam" id="PF00984">
    <property type="entry name" value="UDPG_MGDP_dh"/>
    <property type="match status" value="1"/>
</dbReference>
<comment type="pathway">
    <text evidence="1">Nucleotide-sugar biosynthesis; UDP-alpha-D-glucuronate biosynthesis; UDP-alpha-D-glucuronate from UDP-alpha-D-glucose: step 1/1.</text>
</comment>
<dbReference type="InterPro" id="IPR036291">
    <property type="entry name" value="NAD(P)-bd_dom_sf"/>
</dbReference>
<feature type="binding site" evidence="10">
    <location>
        <position position="36"/>
    </location>
    <ligand>
        <name>NAD(+)</name>
        <dbReference type="ChEBI" id="CHEBI:57540"/>
    </ligand>
</feature>
<dbReference type="InterPro" id="IPR001732">
    <property type="entry name" value="UDP-Glc/GDP-Man_DH_N"/>
</dbReference>
<dbReference type="HOGENOM" id="CLU_023810_7_0_1"/>
<evidence type="ECO:0000256" key="10">
    <source>
        <dbReference type="PIRSR" id="PIRSR500133-3"/>
    </source>
</evidence>
<dbReference type="PANTHER" id="PTHR11374">
    <property type="entry name" value="UDP-GLUCOSE DEHYDROGENASE/UDP-MANNAC DEHYDROGENASE"/>
    <property type="match status" value="1"/>
</dbReference>
<evidence type="ECO:0000256" key="7">
    <source>
        <dbReference type="ARBA" id="ARBA00047473"/>
    </source>
</evidence>
<accession>T1KFT4</accession>
<feature type="binding site" evidence="10">
    <location>
        <position position="346"/>
    </location>
    <ligand>
        <name>NAD(+)</name>
        <dbReference type="ChEBI" id="CHEBI:57540"/>
    </ligand>
</feature>
<sequence>MKDVKRICCIGAGYVGGPTSCVIAKNCPHLQVVVVDSNQDRIDQWNSDCLPIYEPGLDVIVKECRGKNLFFSVDVTGEIEASDLIFISVNTPTKTFGIGEGEAADLKNLDFVCRLIANNAKSSKIVVEKSTVPVKAAELVNRILKANQKPGITFQVLSNPEFLAEGTAINDLSDPDRILIGGEESDMGREAVTKLTQIYQNWVEPKKIITTNLWSAELSKLTANAFLAQRISSINAISAICEATGADVREVEKAVGTDTRIGDKFLRAGVGFGGSCFQKDVLNLVYLAKSMHLYEVAEYWNQVILFNNYQKKRFAQRIIECLCFTITDKVLTIFGFAFKANTGDTRESPAIYICRDLLKEGAQLHIYDPKVSPKQIMNDLRSVLPEQRDSLDKLVTIHEDPYKAANNSHAIVICTDWSEFQNYDYQQMYDQMEKPACVFDGRLVLNHEKLTSIGFHVETIGKKLKRDALVSKVAS</sequence>
<evidence type="ECO:0000256" key="5">
    <source>
        <dbReference type="ARBA" id="ARBA00023002"/>
    </source>
</evidence>
<dbReference type="InterPro" id="IPR014026">
    <property type="entry name" value="UDP-Glc/GDP-Man_DH_dimer"/>
</dbReference>
<dbReference type="NCBIfam" id="TIGR03026">
    <property type="entry name" value="NDP-sugDHase"/>
    <property type="match status" value="1"/>
</dbReference>
<evidence type="ECO:0000256" key="1">
    <source>
        <dbReference type="ARBA" id="ARBA00004701"/>
    </source>
</evidence>
<evidence type="ECO:0000256" key="2">
    <source>
        <dbReference type="ARBA" id="ARBA00006601"/>
    </source>
</evidence>
<feature type="binding site" evidence="10">
    <location>
        <begin position="89"/>
        <end position="93"/>
    </location>
    <ligand>
        <name>NAD(+)</name>
        <dbReference type="ChEBI" id="CHEBI:57540"/>
    </ligand>
</feature>
<dbReference type="PANTHER" id="PTHR11374:SF3">
    <property type="entry name" value="UDP-GLUCOSE 6-DEHYDROGENASE"/>
    <property type="match status" value="1"/>
</dbReference>
<reference evidence="13" key="1">
    <citation type="submission" date="2011-08" db="EMBL/GenBank/DDBJ databases">
        <authorList>
            <person name="Rombauts S."/>
        </authorList>
    </citation>
    <scope>NUCLEOTIDE SEQUENCE</scope>
    <source>
        <strain evidence="13">London</strain>
    </source>
</reference>
<evidence type="ECO:0000256" key="9">
    <source>
        <dbReference type="PIRSR" id="PIRSR500133-1"/>
    </source>
</evidence>
<dbReference type="Gene3D" id="1.20.5.100">
    <property type="entry name" value="Cytochrome c1, transmembrane anchor, C-terminal"/>
    <property type="match status" value="1"/>
</dbReference>
<dbReference type="InterPro" id="IPR014027">
    <property type="entry name" value="UDP-Glc/GDP-Man_DH_C"/>
</dbReference>
<dbReference type="FunFam" id="3.40.50.720:FF:000114">
    <property type="entry name" value="UDP-glucose 6-dehydrogenase"/>
    <property type="match status" value="1"/>
</dbReference>
<keyword evidence="13" id="KW-1185">Reference proteome</keyword>